<dbReference type="EMBL" id="SGXM01000001">
    <property type="protein sequence ID" value="RZT42475.1"/>
    <property type="molecule type" value="Genomic_DNA"/>
</dbReference>
<evidence type="ECO:0000313" key="1">
    <source>
        <dbReference type="EMBL" id="RZT42475.1"/>
    </source>
</evidence>
<proteinExistence type="predicted"/>
<name>A0A4Q7S7W8_9BURK</name>
<comment type="caution">
    <text evidence="1">The sequence shown here is derived from an EMBL/GenBank/DDBJ whole genome shotgun (WGS) entry which is preliminary data.</text>
</comment>
<evidence type="ECO:0000313" key="2">
    <source>
        <dbReference type="Proteomes" id="UP000291078"/>
    </source>
</evidence>
<gene>
    <name evidence="1" type="ORF">EV147_1511</name>
</gene>
<keyword evidence="2" id="KW-1185">Reference proteome</keyword>
<protein>
    <recommendedName>
        <fullName evidence="3">2OG-Fe(II) oxygenase</fullName>
    </recommendedName>
</protein>
<dbReference type="AlphaFoldDB" id="A0A4Q7S7W8"/>
<sequence>MPARPPYTAGMSYPPAPPSTPTALFWSGETLRSRRVAQTVLAGRIGIPPLPPRLLADWQREISARMVLEPGDVEVMPLARARVRWPEYRACVEALAAWAATLGLPGLPGLGDVALMVCRGARYHHDGGQYAGAAFCNLFLSEDKGQDVHFPGLDLRVPLAPGTALIFDTCQPHGVIPRTRGHFAPADFPDGRDDTQVFLTWELPIEHPPLAAALGIAFDPASRAPSQEADEGLWLDGSRAEVCPATGAWLR</sequence>
<organism evidence="1 2">
    <name type="scientific">Cupriavidus agavae</name>
    <dbReference type="NCBI Taxonomy" id="1001822"/>
    <lineage>
        <taxon>Bacteria</taxon>
        <taxon>Pseudomonadati</taxon>
        <taxon>Pseudomonadota</taxon>
        <taxon>Betaproteobacteria</taxon>
        <taxon>Burkholderiales</taxon>
        <taxon>Burkholderiaceae</taxon>
        <taxon>Cupriavidus</taxon>
    </lineage>
</organism>
<accession>A0A4Q7S7W8</accession>
<evidence type="ECO:0008006" key="3">
    <source>
        <dbReference type="Google" id="ProtNLM"/>
    </source>
</evidence>
<dbReference type="Proteomes" id="UP000291078">
    <property type="component" value="Unassembled WGS sequence"/>
</dbReference>
<reference evidence="1 2" key="1">
    <citation type="journal article" date="2015" name="Stand. Genomic Sci.">
        <title>Genomic Encyclopedia of Bacterial and Archaeal Type Strains, Phase III: the genomes of soil and plant-associated and newly described type strains.</title>
        <authorList>
            <person name="Whitman W.B."/>
            <person name="Woyke T."/>
            <person name="Klenk H.P."/>
            <person name="Zhou Y."/>
            <person name="Lilburn T.G."/>
            <person name="Beck B.J."/>
            <person name="De Vos P."/>
            <person name="Vandamme P."/>
            <person name="Eisen J.A."/>
            <person name="Garrity G."/>
            <person name="Hugenholtz P."/>
            <person name="Kyrpides N.C."/>
        </authorList>
    </citation>
    <scope>NUCLEOTIDE SEQUENCE [LARGE SCALE GENOMIC DNA]</scope>
    <source>
        <strain evidence="1 2">ASC-9842</strain>
    </source>
</reference>